<dbReference type="Gene3D" id="3.40.50.10140">
    <property type="entry name" value="Toll/interleukin-1 receptor homology (TIR) domain"/>
    <property type="match status" value="1"/>
</dbReference>
<proteinExistence type="inferred from homology"/>
<feature type="signal peptide" evidence="14">
    <location>
        <begin position="1"/>
        <end position="20"/>
    </location>
</feature>
<evidence type="ECO:0000256" key="8">
    <source>
        <dbReference type="ARBA" id="ARBA00022859"/>
    </source>
</evidence>
<keyword evidence="4" id="KW-0433">Leucine-rich repeat</keyword>
<feature type="domain" description="TIR" evidence="15">
    <location>
        <begin position="671"/>
        <end position="814"/>
    </location>
</feature>
<evidence type="ECO:0000313" key="17">
    <source>
        <dbReference type="Proteomes" id="UP000749559"/>
    </source>
</evidence>
<dbReference type="PRINTS" id="PR01537">
    <property type="entry name" value="INTRLKN1R1F"/>
</dbReference>
<comment type="similarity">
    <text evidence="2">Belongs to the Toll-like receptor family.</text>
</comment>
<dbReference type="GO" id="GO:0002224">
    <property type="term" value="P:toll-like receptor signaling pathway"/>
    <property type="evidence" value="ECO:0007669"/>
    <property type="project" value="InterPro"/>
</dbReference>
<comment type="subcellular location">
    <subcellularLocation>
        <location evidence="1">Membrane</location>
        <topology evidence="1">Single-pass type I membrane protein</topology>
    </subcellularLocation>
</comment>
<evidence type="ECO:0000256" key="5">
    <source>
        <dbReference type="ARBA" id="ARBA00022692"/>
    </source>
</evidence>
<dbReference type="SMART" id="SM00369">
    <property type="entry name" value="LRR_TYP"/>
    <property type="match status" value="6"/>
</dbReference>
<organism evidence="16 17">
    <name type="scientific">Owenia fusiformis</name>
    <name type="common">Polychaete worm</name>
    <dbReference type="NCBI Taxonomy" id="6347"/>
    <lineage>
        <taxon>Eukaryota</taxon>
        <taxon>Metazoa</taxon>
        <taxon>Spiralia</taxon>
        <taxon>Lophotrochozoa</taxon>
        <taxon>Annelida</taxon>
        <taxon>Polychaeta</taxon>
        <taxon>Sedentaria</taxon>
        <taxon>Canalipalpata</taxon>
        <taxon>Sabellida</taxon>
        <taxon>Oweniida</taxon>
        <taxon>Oweniidae</taxon>
        <taxon>Owenia</taxon>
    </lineage>
</organism>
<dbReference type="EMBL" id="CAIIXF020000007">
    <property type="protein sequence ID" value="CAH1789762.1"/>
    <property type="molecule type" value="Genomic_DNA"/>
</dbReference>
<feature type="chain" id="PRO_5035834823" description="TIR domain-containing protein" evidence="14">
    <location>
        <begin position="21"/>
        <end position="827"/>
    </location>
</feature>
<evidence type="ECO:0000256" key="3">
    <source>
        <dbReference type="ARBA" id="ARBA00022588"/>
    </source>
</evidence>
<name>A0A8S4P676_OWEFU</name>
<reference evidence="16" key="1">
    <citation type="submission" date="2022-03" db="EMBL/GenBank/DDBJ databases">
        <authorList>
            <person name="Martin C."/>
        </authorList>
    </citation>
    <scope>NUCLEOTIDE SEQUENCE</scope>
</reference>
<dbReference type="PANTHER" id="PTHR24365">
    <property type="entry name" value="TOLL-LIKE RECEPTOR"/>
    <property type="match status" value="1"/>
</dbReference>
<sequence>MKWEKLHFCIFACLVVSISSRRNKDNYVDNQSILIENGRCKISCANSTDGCSFLCEGVNLTKGFPEIPGYVTDLKIKSCIMSTMINYSFGILPLLRSITVMNSKVKTVSNDAFSMMSNLTTVIITGNLLKSIPPNIFWLPLLKHVDLSSNLIRDINFPDNLTTGGNISINLSNNSIGGILNGTFREFTGFDAVSLSLAHNNISSIKDNTFSGINRFNTLDLSRNDFKTKVYLMDIGYSIQTIPTKELKLVRCNLNRHLDSSMFRLMSKTDIEILDLSENSWDIWPNDTLIHLPKLQHFTADHNPCFAFFYAAEELTNARYVSLASNALLKTQIVGIIFKNSPKLEYLDVSSNHFQFKINFHLLNISSLKTFNFSNNNQRIHKARRKMYFNSLMPNLEILRLHDINADWVNYIDLGDFVVTNMSKLTELDLSHNKICISCSSVIDKFKGLDRLHKLNMSYNSLIRATFDDMNAFFDQLPTLEIIDLSFNSLQHLPYNLFNVMPNLTTVILDGNRLTSFSDKYLRNNHNLEKLYLQRNALTWIDGNTFANIKLQSLDIRSNAFYCSCELIGLRKWLNSRSATIKVYGENQFCKTPGIYNDRTIKTFELPWLQCYNHLLIMLSVWIGAPLLLASVVAVIVSYFRWDIKYWWILRRSRRSRNGYTEVSGLGDNIFKYDGFVSYNSDNEDWVTQQLSPNLEHSDDDVNVKLCIAERDFTPGEFIADNIVNSINESRKLMFVITEEFIKSQWCAFELEMAHLRQFDEKKNLIVLIFLDKIPKKKLPRKIRLLMRHVTYVEWDEKSTRAQRLVWKKLKLSLLDFPCDLTYGVTP</sequence>
<keyword evidence="10 13" id="KW-0472">Membrane</keyword>
<dbReference type="InterPro" id="IPR017241">
    <property type="entry name" value="Toll-like_receptor"/>
</dbReference>
<accession>A0A8S4P676</accession>
<evidence type="ECO:0000256" key="7">
    <source>
        <dbReference type="ARBA" id="ARBA00022737"/>
    </source>
</evidence>
<evidence type="ECO:0000256" key="4">
    <source>
        <dbReference type="ARBA" id="ARBA00022614"/>
    </source>
</evidence>
<evidence type="ECO:0000256" key="11">
    <source>
        <dbReference type="ARBA" id="ARBA00023170"/>
    </source>
</evidence>
<evidence type="ECO:0000256" key="6">
    <source>
        <dbReference type="ARBA" id="ARBA00022729"/>
    </source>
</evidence>
<dbReference type="FunFam" id="3.40.50.10140:FF:000001">
    <property type="entry name" value="Toll-like receptor 2"/>
    <property type="match status" value="1"/>
</dbReference>
<evidence type="ECO:0000256" key="12">
    <source>
        <dbReference type="ARBA" id="ARBA00023180"/>
    </source>
</evidence>
<dbReference type="PIRSF" id="PIRSF037595">
    <property type="entry name" value="Toll-like_receptor"/>
    <property type="match status" value="1"/>
</dbReference>
<evidence type="ECO:0000256" key="2">
    <source>
        <dbReference type="ARBA" id="ARBA00009634"/>
    </source>
</evidence>
<dbReference type="InterPro" id="IPR003591">
    <property type="entry name" value="Leu-rich_rpt_typical-subtyp"/>
</dbReference>
<keyword evidence="12" id="KW-0325">Glycoprotein</keyword>
<keyword evidence="8" id="KW-0391">Immunity</keyword>
<keyword evidence="11" id="KW-0675">Receptor</keyword>
<evidence type="ECO:0000256" key="13">
    <source>
        <dbReference type="SAM" id="Phobius"/>
    </source>
</evidence>
<protein>
    <recommendedName>
        <fullName evidence="15">TIR domain-containing protein</fullName>
    </recommendedName>
</protein>
<dbReference type="GO" id="GO:0045087">
    <property type="term" value="P:innate immune response"/>
    <property type="evidence" value="ECO:0007669"/>
    <property type="project" value="UniProtKB-KW"/>
</dbReference>
<evidence type="ECO:0000256" key="10">
    <source>
        <dbReference type="ARBA" id="ARBA00023136"/>
    </source>
</evidence>
<keyword evidence="17" id="KW-1185">Reference proteome</keyword>
<dbReference type="Pfam" id="PF13855">
    <property type="entry name" value="LRR_8"/>
    <property type="match status" value="2"/>
</dbReference>
<keyword evidence="3" id="KW-0399">Innate immunity</keyword>
<evidence type="ECO:0000313" key="16">
    <source>
        <dbReference type="EMBL" id="CAH1789762.1"/>
    </source>
</evidence>
<dbReference type="InterPro" id="IPR035897">
    <property type="entry name" value="Toll_tir_struct_dom_sf"/>
</dbReference>
<dbReference type="GO" id="GO:0005886">
    <property type="term" value="C:plasma membrane"/>
    <property type="evidence" value="ECO:0007669"/>
    <property type="project" value="TreeGrafter"/>
</dbReference>
<dbReference type="GO" id="GO:0004888">
    <property type="term" value="F:transmembrane signaling receptor activity"/>
    <property type="evidence" value="ECO:0007669"/>
    <property type="project" value="InterPro"/>
</dbReference>
<dbReference type="PANTHER" id="PTHR24365:SF541">
    <property type="entry name" value="PROTEIN TOLL-RELATED"/>
    <property type="match status" value="1"/>
</dbReference>
<gene>
    <name evidence="16" type="ORF">OFUS_LOCUS15066</name>
</gene>
<dbReference type="OrthoDB" id="6069546at2759"/>
<dbReference type="SUPFAM" id="SSF52047">
    <property type="entry name" value="RNI-like"/>
    <property type="match status" value="1"/>
</dbReference>
<keyword evidence="9 13" id="KW-1133">Transmembrane helix</keyword>
<dbReference type="PROSITE" id="PS50104">
    <property type="entry name" value="TIR"/>
    <property type="match status" value="1"/>
</dbReference>
<dbReference type="Pfam" id="PF01582">
    <property type="entry name" value="TIR"/>
    <property type="match status" value="1"/>
</dbReference>
<dbReference type="SUPFAM" id="SSF52200">
    <property type="entry name" value="Toll/Interleukin receptor TIR domain"/>
    <property type="match status" value="1"/>
</dbReference>
<dbReference type="Gene3D" id="3.80.10.10">
    <property type="entry name" value="Ribonuclease Inhibitor"/>
    <property type="match status" value="3"/>
</dbReference>
<evidence type="ECO:0000259" key="15">
    <source>
        <dbReference type="PROSITE" id="PS50104"/>
    </source>
</evidence>
<evidence type="ECO:0000256" key="14">
    <source>
        <dbReference type="SAM" id="SignalP"/>
    </source>
</evidence>
<keyword evidence="7" id="KW-0677">Repeat</keyword>
<dbReference type="SMART" id="SM00255">
    <property type="entry name" value="TIR"/>
    <property type="match status" value="1"/>
</dbReference>
<dbReference type="AlphaFoldDB" id="A0A8S4P676"/>
<dbReference type="InterPro" id="IPR032675">
    <property type="entry name" value="LRR_dom_sf"/>
</dbReference>
<evidence type="ECO:0000256" key="9">
    <source>
        <dbReference type="ARBA" id="ARBA00022989"/>
    </source>
</evidence>
<dbReference type="Pfam" id="PF00560">
    <property type="entry name" value="LRR_1"/>
    <property type="match status" value="1"/>
</dbReference>
<feature type="transmembrane region" description="Helical" evidence="13">
    <location>
        <begin position="615"/>
        <end position="642"/>
    </location>
</feature>
<dbReference type="InterPro" id="IPR001611">
    <property type="entry name" value="Leu-rich_rpt"/>
</dbReference>
<dbReference type="PROSITE" id="PS51450">
    <property type="entry name" value="LRR"/>
    <property type="match status" value="1"/>
</dbReference>
<dbReference type="Proteomes" id="UP000749559">
    <property type="component" value="Unassembled WGS sequence"/>
</dbReference>
<keyword evidence="5 13" id="KW-0812">Transmembrane</keyword>
<dbReference type="SUPFAM" id="SSF52058">
    <property type="entry name" value="L domain-like"/>
    <property type="match status" value="1"/>
</dbReference>
<dbReference type="InterPro" id="IPR000157">
    <property type="entry name" value="TIR_dom"/>
</dbReference>
<comment type="caution">
    <text evidence="16">The sequence shown here is derived from an EMBL/GenBank/DDBJ whole genome shotgun (WGS) entry which is preliminary data.</text>
</comment>
<evidence type="ECO:0000256" key="1">
    <source>
        <dbReference type="ARBA" id="ARBA00004479"/>
    </source>
</evidence>
<keyword evidence="6 14" id="KW-0732">Signal</keyword>